<evidence type="ECO:0000259" key="1">
    <source>
        <dbReference type="Pfam" id="PF13503"/>
    </source>
</evidence>
<geneLocation type="plasmid" evidence="3">
    <name>II</name>
</geneLocation>
<dbReference type="InterPro" id="IPR025391">
    <property type="entry name" value="DUF4123"/>
</dbReference>
<dbReference type="Proteomes" id="UP000256710">
    <property type="component" value="Unassembled WGS sequence"/>
</dbReference>
<reference evidence="4 5" key="1">
    <citation type="submission" date="2018-01" db="EMBL/GenBank/DDBJ databases">
        <authorList>
            <person name="Clerissi C."/>
        </authorList>
    </citation>
    <scope>NUCLEOTIDE SEQUENCE [LARGE SCALE GENOMIC DNA]</scope>
    <source>
        <strain evidence="2">Cupriavidus taiwanensis STM 6082</strain>
        <strain evidence="3">Cupriavidus taiwanensis STM 6160</strain>
        <plasmid evidence="4">ii</plasmid>
        <plasmid evidence="3">II</plasmid>
    </source>
</reference>
<name>A0A375HTQ7_9BURK</name>
<dbReference type="Proteomes" id="UP000255168">
    <property type="component" value="Plasmid II"/>
</dbReference>
<evidence type="ECO:0000313" key="3">
    <source>
        <dbReference type="EMBL" id="SPD60835.1"/>
    </source>
</evidence>
<evidence type="ECO:0000313" key="5">
    <source>
        <dbReference type="Proteomes" id="UP000256710"/>
    </source>
</evidence>
<accession>A0A375HTQ7</accession>
<geneLocation type="plasmid" evidence="4">
    <name>ii</name>
</geneLocation>
<dbReference type="Pfam" id="PF13503">
    <property type="entry name" value="DUF4123"/>
    <property type="match status" value="1"/>
</dbReference>
<keyword evidence="5" id="KW-1185">Reference proteome</keyword>
<dbReference type="EMBL" id="LT984807">
    <property type="protein sequence ID" value="SPD60835.1"/>
    <property type="molecule type" value="Genomic_DNA"/>
</dbReference>
<evidence type="ECO:0000313" key="4">
    <source>
        <dbReference type="Proteomes" id="UP000255168"/>
    </source>
</evidence>
<evidence type="ECO:0000313" key="2">
    <source>
        <dbReference type="EMBL" id="SOZ39831.1"/>
    </source>
</evidence>
<feature type="domain" description="DUF4123" evidence="1">
    <location>
        <begin position="50"/>
        <end position="172"/>
    </location>
</feature>
<proteinExistence type="predicted"/>
<organism evidence="3 4">
    <name type="scientific">Cupriavidus neocaledonicus</name>
    <dbReference type="NCBI Taxonomy" id="1040979"/>
    <lineage>
        <taxon>Bacteria</taxon>
        <taxon>Pseudomonadati</taxon>
        <taxon>Pseudomonadota</taxon>
        <taxon>Betaproteobacteria</taxon>
        <taxon>Burkholderiales</taxon>
        <taxon>Burkholderiaceae</taxon>
        <taxon>Cupriavidus</taxon>
    </lineage>
</organism>
<dbReference type="AlphaFoldDB" id="A0A375HTQ7"/>
<keyword evidence="3" id="KW-0614">Plasmid</keyword>
<gene>
    <name evidence="2" type="ORF">CBM2605_B50003</name>
    <name evidence="3" type="ORF">CBM2607_MP21493</name>
</gene>
<dbReference type="EMBL" id="OFTC01000044">
    <property type="protein sequence ID" value="SOZ39831.1"/>
    <property type="molecule type" value="Genomic_DNA"/>
</dbReference>
<sequence length="335" mass="36796">MRIGGRQARGAVLDVAMRNAVDFAVDILNPETAAAKIAQWQSAQDGRSQWLLVDAMLVDFARIRTIARKDAWPIHNVLAHSRLAAFGDMAPHLIELRARDASAQARVSQLIAAGAAAPAFSWLSSAKRAEEVCQTLSYLAMAQIDSDMELHCRFADTRILPELWRLLTDSQRLRVTQDIASWSCLDRTNAPCRLNPVVANSNEVADQHEFLNLTGGQFAAMVDASEGDTMFSLLLDTTPELVPVEQRGEFHATLMDHIDRATKLGIGAPADKLQLIVLSLTCTEAFYRLPELADTWRQVAGGESLKDCMTQWSDAIWNVLEGKVAGSTAMSPAIR</sequence>
<protein>
    <recommendedName>
        <fullName evidence="1">DUF4123 domain-containing protein</fullName>
    </recommendedName>
</protein>